<evidence type="ECO:0008006" key="3">
    <source>
        <dbReference type="Google" id="ProtNLM"/>
    </source>
</evidence>
<keyword evidence="2" id="KW-1185">Reference proteome</keyword>
<dbReference type="InterPro" id="IPR011856">
    <property type="entry name" value="tRNA_endonuc-like_dom_sf"/>
</dbReference>
<sequence length="141" mass="16234">MSEFLMLGWNVAIPEVDIGDDIFVVQDDSGTLRRVQVKTSTSKIRKDGFSAQFSVPLKNLRNISNVLVHYIFLVRHNHNWSKPLVIRQDYLLDYFENSHVGAESNGNIIFYFAFKNESVICSGNGFSKYLNNFIDFPQIDH</sequence>
<organism evidence="1 2">
    <name type="scientific">Flectobacillus rivi</name>
    <dbReference type="NCBI Taxonomy" id="2984209"/>
    <lineage>
        <taxon>Bacteria</taxon>
        <taxon>Pseudomonadati</taxon>
        <taxon>Bacteroidota</taxon>
        <taxon>Cytophagia</taxon>
        <taxon>Cytophagales</taxon>
        <taxon>Flectobacillaceae</taxon>
        <taxon>Flectobacillus</taxon>
    </lineage>
</organism>
<comment type="caution">
    <text evidence="1">The sequence shown here is derived from an EMBL/GenBank/DDBJ whole genome shotgun (WGS) entry which is preliminary data.</text>
</comment>
<gene>
    <name evidence="1" type="ORF">QM481_14040</name>
</gene>
<protein>
    <recommendedName>
        <fullName evidence="3">PD(D/E)XK endonuclease domain-containing protein</fullName>
    </recommendedName>
</protein>
<evidence type="ECO:0000313" key="1">
    <source>
        <dbReference type="EMBL" id="MDI9875658.1"/>
    </source>
</evidence>
<dbReference type="RefSeq" id="WP_283382199.1">
    <property type="nucleotide sequence ID" value="NZ_JASHIE010000009.1"/>
</dbReference>
<name>A0ABT6Z3F8_9BACT</name>
<dbReference type="EMBL" id="JASHIE010000009">
    <property type="protein sequence ID" value="MDI9875658.1"/>
    <property type="molecule type" value="Genomic_DNA"/>
</dbReference>
<reference evidence="1 2" key="1">
    <citation type="submission" date="2023-05" db="EMBL/GenBank/DDBJ databases">
        <title>Novel species of genus Flectobacillus isolated from stream in China.</title>
        <authorList>
            <person name="Lu H."/>
        </authorList>
    </citation>
    <scope>NUCLEOTIDE SEQUENCE [LARGE SCALE GENOMIC DNA]</scope>
    <source>
        <strain evidence="1 2">LFS242W</strain>
    </source>
</reference>
<dbReference type="Proteomes" id="UP001225761">
    <property type="component" value="Unassembled WGS sequence"/>
</dbReference>
<dbReference type="Gene3D" id="3.40.1350.10">
    <property type="match status" value="1"/>
</dbReference>
<accession>A0ABT6Z3F8</accession>
<evidence type="ECO:0000313" key="2">
    <source>
        <dbReference type="Proteomes" id="UP001225761"/>
    </source>
</evidence>
<proteinExistence type="predicted"/>